<evidence type="ECO:0000313" key="7">
    <source>
        <dbReference type="Proteomes" id="UP000012589"/>
    </source>
</evidence>
<evidence type="ECO:0000256" key="2">
    <source>
        <dbReference type="ARBA" id="ARBA00022670"/>
    </source>
</evidence>
<dbReference type="InterPro" id="IPR001940">
    <property type="entry name" value="Peptidase_S1C"/>
</dbReference>
<protein>
    <recommendedName>
        <fullName evidence="5">PDZ domain-containing protein</fullName>
    </recommendedName>
</protein>
<dbReference type="InterPro" id="IPR009003">
    <property type="entry name" value="Peptidase_S1_PA"/>
</dbReference>
<feature type="compositionally biased region" description="Polar residues" evidence="4">
    <location>
        <begin position="228"/>
        <end position="237"/>
    </location>
</feature>
<sequence length="573" mass="60777">MENNQNNQNNYYSDPENNTNDTANTGNANEENGTAGQQESGSTYSYSYLNQEQKNPNNVWRADENMAGAYTNAQQSSYNPYTNTQANTDGTYGSAQTGTNGAYGGQTNANGAYNAYGNGQTGYDYSNIYGSSDNQQAGWNTYGDAKAQKKEERAKKRAERKANGSANSNFGIKLAKCASIALVFGLVAGTAFEGSSYLAGSLLGTNKNEANVSVDDSADQKTPALEGSTKQTVPVTASQTGTNGVSAIVKECMPSIVAITTLSQKQLQNWFGQIQSYEEPSAGSGILISEDQDSLYIATNNHVIQGATTLTIRFCDNTTASAEVKGTDPSVDLAVVQVKKEDVKAETLEAIKVATLGDSEKVEVGYQAIAIGNALGYGQSVTVGYISALEREVTTQDESTGKSYSNNLIQTDAAINPGNSGGALLNSNGEVIGINSAKYNDTSVEGMGFAIPSNTAKLVFEDLINKKEVSEDKAAYLGIRPEDVTAMVAEAYNMPLGVFVKEVIKGTAADQYGVQAGDIITKIDGRDIQSSEALLQRLSYYEAGTQVEVVVQRPSQTGYSEVTLSVVLGKKES</sequence>
<feature type="compositionally biased region" description="Low complexity" evidence="4">
    <location>
        <begin position="1"/>
        <end position="36"/>
    </location>
</feature>
<dbReference type="SMART" id="SM00228">
    <property type="entry name" value="PDZ"/>
    <property type="match status" value="1"/>
</dbReference>
<feature type="region of interest" description="Disordered" evidence="4">
    <location>
        <begin position="143"/>
        <end position="163"/>
    </location>
</feature>
<dbReference type="HOGENOM" id="CLU_020120_0_1_9"/>
<evidence type="ECO:0000259" key="5">
    <source>
        <dbReference type="PROSITE" id="PS50106"/>
    </source>
</evidence>
<comment type="similarity">
    <text evidence="1">Belongs to the peptidase S1C family.</text>
</comment>
<keyword evidence="7" id="KW-1185">Reference proteome</keyword>
<dbReference type="SUPFAM" id="SSF50494">
    <property type="entry name" value="Trypsin-like serine proteases"/>
    <property type="match status" value="1"/>
</dbReference>
<accession>N2ANU2</accession>
<organism evidence="6 7">
    <name type="scientific">Eubacterium plexicaudatum ASF492</name>
    <dbReference type="NCBI Taxonomy" id="1235802"/>
    <lineage>
        <taxon>Bacteria</taxon>
        <taxon>Bacillati</taxon>
        <taxon>Bacillota</taxon>
        <taxon>Clostridia</taxon>
        <taxon>Eubacteriales</taxon>
        <taxon>Eubacteriaceae</taxon>
        <taxon>Eubacterium</taxon>
    </lineage>
</organism>
<dbReference type="Gene3D" id="2.40.10.10">
    <property type="entry name" value="Trypsin-like serine proteases"/>
    <property type="match status" value="2"/>
</dbReference>
<dbReference type="CDD" id="cd06779">
    <property type="entry name" value="cpPDZ_Deg_HtrA-like"/>
    <property type="match status" value="1"/>
</dbReference>
<keyword evidence="2" id="KW-0645">Protease</keyword>
<dbReference type="InterPro" id="IPR051201">
    <property type="entry name" value="Chloro_Bact_Ser_Proteases"/>
</dbReference>
<dbReference type="eggNOG" id="COG0265">
    <property type="taxonomic scope" value="Bacteria"/>
</dbReference>
<feature type="domain" description="PDZ" evidence="5">
    <location>
        <begin position="466"/>
        <end position="555"/>
    </location>
</feature>
<dbReference type="PANTHER" id="PTHR43343:SF3">
    <property type="entry name" value="PROTEASE DO-LIKE 8, CHLOROPLASTIC"/>
    <property type="match status" value="1"/>
</dbReference>
<evidence type="ECO:0000256" key="1">
    <source>
        <dbReference type="ARBA" id="ARBA00010541"/>
    </source>
</evidence>
<dbReference type="SUPFAM" id="SSF50156">
    <property type="entry name" value="PDZ domain-like"/>
    <property type="match status" value="1"/>
</dbReference>
<dbReference type="Pfam" id="PF13365">
    <property type="entry name" value="Trypsin_2"/>
    <property type="match status" value="1"/>
</dbReference>
<keyword evidence="3" id="KW-0378">Hydrolase</keyword>
<gene>
    <name evidence="6" type="ORF">C823_02622</name>
</gene>
<dbReference type="InterPro" id="IPR043504">
    <property type="entry name" value="Peptidase_S1_PA_chymotrypsin"/>
</dbReference>
<dbReference type="PROSITE" id="PS50106">
    <property type="entry name" value="PDZ"/>
    <property type="match status" value="1"/>
</dbReference>
<dbReference type="InterPro" id="IPR001478">
    <property type="entry name" value="PDZ"/>
</dbReference>
<dbReference type="Pfam" id="PF13180">
    <property type="entry name" value="PDZ_2"/>
    <property type="match status" value="1"/>
</dbReference>
<dbReference type="PRINTS" id="PR00834">
    <property type="entry name" value="PROTEASES2C"/>
</dbReference>
<feature type="region of interest" description="Disordered" evidence="4">
    <location>
        <begin position="1"/>
        <end position="41"/>
    </location>
</feature>
<dbReference type="EMBL" id="AQFT01000085">
    <property type="protein sequence ID" value="EMZ26129.1"/>
    <property type="molecule type" value="Genomic_DNA"/>
</dbReference>
<proteinExistence type="inferred from homology"/>
<dbReference type="OrthoDB" id="9758917at2"/>
<dbReference type="InterPro" id="IPR036034">
    <property type="entry name" value="PDZ_sf"/>
</dbReference>
<dbReference type="Proteomes" id="UP000012589">
    <property type="component" value="Unassembled WGS sequence"/>
</dbReference>
<comment type="caution">
    <text evidence="6">The sequence shown here is derived from an EMBL/GenBank/DDBJ whole genome shotgun (WGS) entry which is preliminary data.</text>
</comment>
<evidence type="ECO:0000256" key="3">
    <source>
        <dbReference type="ARBA" id="ARBA00022801"/>
    </source>
</evidence>
<dbReference type="STRING" id="1235802.C823_02622"/>
<evidence type="ECO:0000313" key="6">
    <source>
        <dbReference type="EMBL" id="EMZ26129.1"/>
    </source>
</evidence>
<evidence type="ECO:0000256" key="4">
    <source>
        <dbReference type="SAM" id="MobiDB-lite"/>
    </source>
</evidence>
<feature type="region of interest" description="Disordered" evidence="4">
    <location>
        <begin position="215"/>
        <end position="237"/>
    </location>
</feature>
<dbReference type="GO" id="GO:0006508">
    <property type="term" value="P:proteolysis"/>
    <property type="evidence" value="ECO:0007669"/>
    <property type="project" value="UniProtKB-KW"/>
</dbReference>
<dbReference type="PATRIC" id="fig|1235802.3.peg.2772"/>
<reference evidence="6 7" key="1">
    <citation type="journal article" date="2014" name="Genome Announc.">
        <title>Draft genome sequences of the altered schaedler flora, a defined bacterial community from gnotobiotic mice.</title>
        <authorList>
            <person name="Wannemuehler M.J."/>
            <person name="Overstreet A.M."/>
            <person name="Ward D.V."/>
            <person name="Phillips G.J."/>
        </authorList>
    </citation>
    <scope>NUCLEOTIDE SEQUENCE [LARGE SCALE GENOMIC DNA]</scope>
    <source>
        <strain evidence="6 7">ASF492</strain>
    </source>
</reference>
<dbReference type="PANTHER" id="PTHR43343">
    <property type="entry name" value="PEPTIDASE S12"/>
    <property type="match status" value="1"/>
</dbReference>
<dbReference type="Gene3D" id="2.30.42.10">
    <property type="match status" value="1"/>
</dbReference>
<dbReference type="AlphaFoldDB" id="N2ANU2"/>
<dbReference type="GO" id="GO:0004252">
    <property type="term" value="F:serine-type endopeptidase activity"/>
    <property type="evidence" value="ECO:0007669"/>
    <property type="project" value="InterPro"/>
</dbReference>
<name>N2ANU2_9FIRM</name>